<sequence length="188" mass="20256">MRLTINLATKRYVNKRQLNAVLAVCLAVVALLLVYLVREVATNQAEINRIKGQMATASRGPAGAPPIPAAQMSELDAKIAFANTLIDRKSVNWVGLLDKLEQVVPAGVMVTQVDPSAQAGEGEKEKKGTQGIKVTGIALSFANLRALLENMERTPGFSDVLLLNQGELKVGTSQRGYTFSVSCKVSYR</sequence>
<keyword evidence="1" id="KW-0812">Transmembrane</keyword>
<evidence type="ECO:0000256" key="1">
    <source>
        <dbReference type="SAM" id="Phobius"/>
    </source>
</evidence>
<keyword evidence="1" id="KW-1133">Transmembrane helix</keyword>
<proteinExistence type="predicted"/>
<dbReference type="RefSeq" id="WP_135872265.1">
    <property type="nucleotide sequence ID" value="NZ_SRSC01000004.1"/>
</dbReference>
<dbReference type="EMBL" id="SRSC01000004">
    <property type="protein sequence ID" value="TGU70862.1"/>
    <property type="molecule type" value="Genomic_DNA"/>
</dbReference>
<organism evidence="2 3">
    <name type="scientific">Geomonas terrae</name>
    <dbReference type="NCBI Taxonomy" id="2562681"/>
    <lineage>
        <taxon>Bacteria</taxon>
        <taxon>Pseudomonadati</taxon>
        <taxon>Thermodesulfobacteriota</taxon>
        <taxon>Desulfuromonadia</taxon>
        <taxon>Geobacterales</taxon>
        <taxon>Geobacteraceae</taxon>
        <taxon>Geomonas</taxon>
    </lineage>
</organism>
<dbReference type="InterPro" id="IPR007813">
    <property type="entry name" value="PilN"/>
</dbReference>
<dbReference type="Proteomes" id="UP000306416">
    <property type="component" value="Unassembled WGS sequence"/>
</dbReference>
<dbReference type="Pfam" id="PF05137">
    <property type="entry name" value="PilN"/>
    <property type="match status" value="1"/>
</dbReference>
<reference evidence="2 3" key="1">
    <citation type="submission" date="2019-04" db="EMBL/GenBank/DDBJ databases">
        <title>Geobacter oryzae sp. nov., ferric-reducing bacteria isolated from paddy soil.</title>
        <authorList>
            <person name="Xu Z."/>
            <person name="Masuda Y."/>
            <person name="Itoh H."/>
            <person name="Senoo K."/>
        </authorList>
    </citation>
    <scope>NUCLEOTIDE SEQUENCE [LARGE SCALE GENOMIC DNA]</scope>
    <source>
        <strain evidence="2 3">Red111</strain>
    </source>
</reference>
<name>A0A4V3NZ97_9BACT</name>
<evidence type="ECO:0000313" key="3">
    <source>
        <dbReference type="Proteomes" id="UP000306416"/>
    </source>
</evidence>
<dbReference type="AlphaFoldDB" id="A0A4V3NZ97"/>
<accession>A0A4V3NZ97</accession>
<feature type="transmembrane region" description="Helical" evidence="1">
    <location>
        <begin position="20"/>
        <end position="37"/>
    </location>
</feature>
<gene>
    <name evidence="2" type="ORF">E4633_17885</name>
</gene>
<keyword evidence="1" id="KW-0472">Membrane</keyword>
<comment type="caution">
    <text evidence="2">The sequence shown here is derived from an EMBL/GenBank/DDBJ whole genome shotgun (WGS) entry which is preliminary data.</text>
</comment>
<keyword evidence="3" id="KW-1185">Reference proteome</keyword>
<evidence type="ECO:0000313" key="2">
    <source>
        <dbReference type="EMBL" id="TGU70862.1"/>
    </source>
</evidence>
<protein>
    <submittedName>
        <fullName evidence="2">Fimbrial protein</fullName>
    </submittedName>
</protein>